<dbReference type="HOGENOM" id="CLU_2793228_0_0_1"/>
<evidence type="ECO:0000313" key="2">
    <source>
        <dbReference type="Proteomes" id="UP000008144"/>
    </source>
</evidence>
<dbReference type="AlphaFoldDB" id="H2XTX5"/>
<reference evidence="1" key="3">
    <citation type="submission" date="2025-08" db="UniProtKB">
        <authorList>
            <consortium name="Ensembl"/>
        </authorList>
    </citation>
    <scope>IDENTIFICATION</scope>
</reference>
<dbReference type="Proteomes" id="UP000008144">
    <property type="component" value="Chromosome 9"/>
</dbReference>
<reference evidence="1" key="2">
    <citation type="journal article" date="2008" name="Genome Biol.">
        <title>Improved genome assembly and evidence-based global gene model set for the chordate Ciona intestinalis: new insight into intron and operon populations.</title>
        <authorList>
            <person name="Satou Y."/>
            <person name="Mineta K."/>
            <person name="Ogasawara M."/>
            <person name="Sasakura Y."/>
            <person name="Shoguchi E."/>
            <person name="Ueno K."/>
            <person name="Yamada L."/>
            <person name="Matsumoto J."/>
            <person name="Wasserscheid J."/>
            <person name="Dewar K."/>
            <person name="Wiley G.B."/>
            <person name="Macmil S.L."/>
            <person name="Roe B.A."/>
            <person name="Zeller R.W."/>
            <person name="Hastings K.E."/>
            <person name="Lemaire P."/>
            <person name="Lindquist E."/>
            <person name="Endo T."/>
            <person name="Hotta K."/>
            <person name="Inaba K."/>
        </authorList>
    </citation>
    <scope>NUCLEOTIDE SEQUENCE [LARGE SCALE GENOMIC DNA]</scope>
    <source>
        <strain evidence="1">wild type</strain>
    </source>
</reference>
<reference evidence="1" key="4">
    <citation type="submission" date="2025-09" db="UniProtKB">
        <authorList>
            <consortium name="Ensembl"/>
        </authorList>
    </citation>
    <scope>IDENTIFICATION</scope>
</reference>
<proteinExistence type="predicted"/>
<dbReference type="InParanoid" id="H2XTX5"/>
<sequence length="68" mass="7728">MGVSDIFLYSIFSSHLVVNKEHSRNYKTVFSRLPYTVVNCLKRDLDILILCAKGVPSSLTLLCRPKNI</sequence>
<keyword evidence="2" id="KW-1185">Reference proteome</keyword>
<dbReference type="Ensembl" id="ENSCINT00000037126.1">
    <property type="protein sequence ID" value="ENSCINP00000033109.1"/>
    <property type="gene ID" value="ENSCING00000019029.1"/>
</dbReference>
<evidence type="ECO:0000313" key="1">
    <source>
        <dbReference type="Ensembl" id="ENSCINP00000033109.1"/>
    </source>
</evidence>
<dbReference type="EMBL" id="EAAA01002794">
    <property type="status" value="NOT_ANNOTATED_CDS"/>
    <property type="molecule type" value="Genomic_DNA"/>
</dbReference>
<organism evidence="1 2">
    <name type="scientific">Ciona intestinalis</name>
    <name type="common">Transparent sea squirt</name>
    <name type="synonym">Ascidia intestinalis</name>
    <dbReference type="NCBI Taxonomy" id="7719"/>
    <lineage>
        <taxon>Eukaryota</taxon>
        <taxon>Metazoa</taxon>
        <taxon>Chordata</taxon>
        <taxon>Tunicata</taxon>
        <taxon>Ascidiacea</taxon>
        <taxon>Phlebobranchia</taxon>
        <taxon>Cionidae</taxon>
        <taxon>Ciona</taxon>
    </lineage>
</organism>
<protein>
    <submittedName>
        <fullName evidence="1">Uncharacterized protein</fullName>
    </submittedName>
</protein>
<accession>H2XTX5</accession>
<name>H2XTX5_CIOIN</name>
<reference evidence="2" key="1">
    <citation type="journal article" date="2002" name="Science">
        <title>The draft genome of Ciona intestinalis: insights into chordate and vertebrate origins.</title>
        <authorList>
            <person name="Dehal P."/>
            <person name="Satou Y."/>
            <person name="Campbell R.K."/>
            <person name="Chapman J."/>
            <person name="Degnan B."/>
            <person name="De Tomaso A."/>
            <person name="Davidson B."/>
            <person name="Di Gregorio A."/>
            <person name="Gelpke M."/>
            <person name="Goodstein D.M."/>
            <person name="Harafuji N."/>
            <person name="Hastings K.E."/>
            <person name="Ho I."/>
            <person name="Hotta K."/>
            <person name="Huang W."/>
            <person name="Kawashima T."/>
            <person name="Lemaire P."/>
            <person name="Martinez D."/>
            <person name="Meinertzhagen I.A."/>
            <person name="Necula S."/>
            <person name="Nonaka M."/>
            <person name="Putnam N."/>
            <person name="Rash S."/>
            <person name="Saiga H."/>
            <person name="Satake M."/>
            <person name="Terry A."/>
            <person name="Yamada L."/>
            <person name="Wang H.G."/>
            <person name="Awazu S."/>
            <person name="Azumi K."/>
            <person name="Boore J."/>
            <person name="Branno M."/>
            <person name="Chin-Bow S."/>
            <person name="DeSantis R."/>
            <person name="Doyle S."/>
            <person name="Francino P."/>
            <person name="Keys D.N."/>
            <person name="Haga S."/>
            <person name="Hayashi H."/>
            <person name="Hino K."/>
            <person name="Imai K.S."/>
            <person name="Inaba K."/>
            <person name="Kano S."/>
            <person name="Kobayashi K."/>
            <person name="Kobayashi M."/>
            <person name="Lee B.I."/>
            <person name="Makabe K.W."/>
            <person name="Manohar C."/>
            <person name="Matassi G."/>
            <person name="Medina M."/>
            <person name="Mochizuki Y."/>
            <person name="Mount S."/>
            <person name="Morishita T."/>
            <person name="Miura S."/>
            <person name="Nakayama A."/>
            <person name="Nishizaka S."/>
            <person name="Nomoto H."/>
            <person name="Ohta F."/>
            <person name="Oishi K."/>
            <person name="Rigoutsos I."/>
            <person name="Sano M."/>
            <person name="Sasaki A."/>
            <person name="Sasakura Y."/>
            <person name="Shoguchi E."/>
            <person name="Shin-i T."/>
            <person name="Spagnuolo A."/>
            <person name="Stainier D."/>
            <person name="Suzuki M.M."/>
            <person name="Tassy O."/>
            <person name="Takatori N."/>
            <person name="Tokuoka M."/>
            <person name="Yagi K."/>
            <person name="Yoshizaki F."/>
            <person name="Wada S."/>
            <person name="Zhang C."/>
            <person name="Hyatt P.D."/>
            <person name="Larimer F."/>
            <person name="Detter C."/>
            <person name="Doggett N."/>
            <person name="Glavina T."/>
            <person name="Hawkins T."/>
            <person name="Richardson P."/>
            <person name="Lucas S."/>
            <person name="Kohara Y."/>
            <person name="Levine M."/>
            <person name="Satoh N."/>
            <person name="Rokhsar D.S."/>
        </authorList>
    </citation>
    <scope>NUCLEOTIDE SEQUENCE [LARGE SCALE GENOMIC DNA]</scope>
</reference>